<sequence>MRKKNAFGKVITATSAACAVGLLLAGCGAANTDTAGGKPHITIMVNTGSTQISPGKQGWAKELAKEAGVDITWQNTGDSAWTNQRNAILASGDLADITIRGFSPSDAQRNAGAFEDLSKDLDKLPNVQAFFKAKPLARKLVEKDGTIYTLPSSRGKAYQASGQHMLINKAWLDKLGLEVPKTWDELTKVLEAFKTQDPNGNGEADEYPIDLRPLDTSNLGNWWSPFLFLNSTGIVTQFNNGPSSSGIYVENGKVKNWAISDEFRQVIEYLHQLTADGLAPSTWVTKQIDTYWNEIKGDGEKVGKVGVLFTWDQSNIANWGTSLNEEYIGIPVPAAPGVSQSEVVWDASREYNEYEDYKLSMSANTKYKDACLKVINLLYSEKYSVQQLRGTISEGYLKQDGHTYTVEQKFYDAANEGKTPALEDRLAGWIPDDVTIVNDTAADSMQKIDRVYDDQYANYDMTKDAMPIYVRLDSADTNTFANNNAAIYDYAIPVISSWIVKGGLDDASWNAYVKQLKSLNIDQNTEMWQKAYDEQVK</sequence>
<reference evidence="2 3" key="1">
    <citation type="submission" date="2021-05" db="EMBL/GenBank/DDBJ databases">
        <title>Phylogenetic classification of ten novel species belonging to the genus Bifidobacterium comprising B. colchicus sp. nov., B. abeli sp. nov., B. bicoloris sp. nov., B. guerezis sp. nov., B. rosaliae sp. nov., B. santillanensis sp. nov., B. argentati sp. nov., B. amazzoni sp. nov., B. pluviali sp. nov., and B. pinnaculum sp. nov.</title>
        <authorList>
            <person name="Lugli G.A."/>
            <person name="Ruiz Garcia L."/>
            <person name="Margolles A."/>
            <person name="Ventura M."/>
        </authorList>
    </citation>
    <scope>NUCLEOTIDE SEQUENCE [LARGE SCALE GENOMIC DNA]</scope>
    <source>
        <strain evidence="2 3">82T10</strain>
    </source>
</reference>
<keyword evidence="3" id="KW-1185">Reference proteome</keyword>
<keyword evidence="1" id="KW-0732">Signal</keyword>
<evidence type="ECO:0000313" key="2">
    <source>
        <dbReference type="EMBL" id="MBW3093511.1"/>
    </source>
</evidence>
<evidence type="ECO:0000313" key="3">
    <source>
        <dbReference type="Proteomes" id="UP000700815"/>
    </source>
</evidence>
<organism evidence="2 3">
    <name type="scientific">Bifidobacterium miconis</name>
    <dbReference type="NCBI Taxonomy" id="2834435"/>
    <lineage>
        <taxon>Bacteria</taxon>
        <taxon>Bacillati</taxon>
        <taxon>Actinomycetota</taxon>
        <taxon>Actinomycetes</taxon>
        <taxon>Bifidobacteriales</taxon>
        <taxon>Bifidobacteriaceae</taxon>
        <taxon>Bifidobacterium</taxon>
    </lineage>
</organism>
<dbReference type="Proteomes" id="UP000700815">
    <property type="component" value="Unassembled WGS sequence"/>
</dbReference>
<evidence type="ECO:0000256" key="1">
    <source>
        <dbReference type="SAM" id="SignalP"/>
    </source>
</evidence>
<dbReference type="InterPro" id="IPR050490">
    <property type="entry name" value="Bact_solute-bd_prot1"/>
</dbReference>
<dbReference type="InterPro" id="IPR006059">
    <property type="entry name" value="SBP"/>
</dbReference>
<protein>
    <submittedName>
        <fullName evidence="2">Extracellular solute-binding protein</fullName>
    </submittedName>
</protein>
<gene>
    <name evidence="2" type="ORF">KIH79_11385</name>
</gene>
<accession>A0ABS6WHI2</accession>
<dbReference type="PANTHER" id="PTHR43649:SF17">
    <property type="entry name" value="ABC TRANSPORTER SOLUTE BINDING PROTEIN-SUGAR TRANSPORT"/>
    <property type="match status" value="1"/>
</dbReference>
<dbReference type="RefSeq" id="WP_219059481.1">
    <property type="nucleotide sequence ID" value="NZ_JAHBBH010000047.1"/>
</dbReference>
<proteinExistence type="predicted"/>
<dbReference type="PANTHER" id="PTHR43649">
    <property type="entry name" value="ARABINOSE-BINDING PROTEIN-RELATED"/>
    <property type="match status" value="1"/>
</dbReference>
<dbReference type="EMBL" id="JAHBBH010000047">
    <property type="protein sequence ID" value="MBW3093511.1"/>
    <property type="molecule type" value="Genomic_DNA"/>
</dbReference>
<comment type="caution">
    <text evidence="2">The sequence shown here is derived from an EMBL/GenBank/DDBJ whole genome shotgun (WGS) entry which is preliminary data.</text>
</comment>
<name>A0ABS6WHI2_9BIFI</name>
<dbReference type="PROSITE" id="PS51257">
    <property type="entry name" value="PROKAR_LIPOPROTEIN"/>
    <property type="match status" value="1"/>
</dbReference>
<feature type="chain" id="PRO_5047291480" evidence="1">
    <location>
        <begin position="20"/>
        <end position="537"/>
    </location>
</feature>
<feature type="signal peptide" evidence="1">
    <location>
        <begin position="1"/>
        <end position="19"/>
    </location>
</feature>
<dbReference type="Pfam" id="PF13416">
    <property type="entry name" value="SBP_bac_8"/>
    <property type="match status" value="1"/>
</dbReference>